<keyword evidence="1" id="KW-0472">Membrane</keyword>
<evidence type="ECO:0000256" key="1">
    <source>
        <dbReference type="SAM" id="Phobius"/>
    </source>
</evidence>
<keyword evidence="3" id="KW-1185">Reference proteome</keyword>
<keyword evidence="1" id="KW-0812">Transmembrane</keyword>
<dbReference type="EMBL" id="JBEPME010000002">
    <property type="protein sequence ID" value="MET3657022.1"/>
    <property type="molecule type" value="Genomic_DNA"/>
</dbReference>
<comment type="caution">
    <text evidence="2">The sequence shown here is derived from an EMBL/GenBank/DDBJ whole genome shotgun (WGS) entry which is preliminary data.</text>
</comment>
<organism evidence="2 3">
    <name type="scientific">Sporosarcina psychrophila</name>
    <name type="common">Bacillus psychrophilus</name>
    <dbReference type="NCBI Taxonomy" id="1476"/>
    <lineage>
        <taxon>Bacteria</taxon>
        <taxon>Bacillati</taxon>
        <taxon>Bacillota</taxon>
        <taxon>Bacilli</taxon>
        <taxon>Bacillales</taxon>
        <taxon>Caryophanaceae</taxon>
        <taxon>Sporosarcina</taxon>
    </lineage>
</organism>
<feature type="transmembrane region" description="Helical" evidence="1">
    <location>
        <begin position="30"/>
        <end position="54"/>
    </location>
</feature>
<evidence type="ECO:0000313" key="2">
    <source>
        <dbReference type="EMBL" id="MET3657022.1"/>
    </source>
</evidence>
<dbReference type="Proteomes" id="UP001549104">
    <property type="component" value="Unassembled WGS sequence"/>
</dbReference>
<keyword evidence="1" id="KW-1133">Transmembrane helix</keyword>
<evidence type="ECO:0008006" key="4">
    <source>
        <dbReference type="Google" id="ProtNLM"/>
    </source>
</evidence>
<protein>
    <recommendedName>
        <fullName evidence="4">PH domain-containing protein</fullName>
    </recommendedName>
</protein>
<name>A0ABV2K7G1_SPOPS</name>
<reference evidence="2 3" key="1">
    <citation type="submission" date="2024-06" db="EMBL/GenBank/DDBJ databases">
        <title>Sorghum-associated microbial communities from plants grown in Nebraska, USA.</title>
        <authorList>
            <person name="Schachtman D."/>
        </authorList>
    </citation>
    <scope>NUCLEOTIDE SEQUENCE [LARGE SCALE GENOMIC DNA]</scope>
    <source>
        <strain evidence="2 3">1288</strain>
    </source>
</reference>
<proteinExistence type="predicted"/>
<gene>
    <name evidence="2" type="ORF">ABIC55_002109</name>
</gene>
<accession>A0ABV2K7G1</accession>
<sequence>MWTITGFIWSIVAALNVGLMFFLLNGSNGALGLVMGPILLMNILLSTMLALNYFKLHTIDYLRLKDNSLSIHIGLFFRRKKVDLSEIEQGRVSASKLILILKSEKEIDINLSLLTIKDYERLHSTMLHFCPIQRHY</sequence>
<evidence type="ECO:0000313" key="3">
    <source>
        <dbReference type="Proteomes" id="UP001549104"/>
    </source>
</evidence>
<feature type="transmembrane region" description="Helical" evidence="1">
    <location>
        <begin position="7"/>
        <end position="24"/>
    </location>
</feature>